<keyword evidence="3" id="KW-1185">Reference proteome</keyword>
<proteinExistence type="predicted"/>
<feature type="compositionally biased region" description="Polar residues" evidence="1">
    <location>
        <begin position="71"/>
        <end position="83"/>
    </location>
</feature>
<dbReference type="Proteomes" id="UP001529510">
    <property type="component" value="Unassembled WGS sequence"/>
</dbReference>
<evidence type="ECO:0000313" key="2">
    <source>
        <dbReference type="EMBL" id="KAL0161730.1"/>
    </source>
</evidence>
<protein>
    <submittedName>
        <fullName evidence="2">Uncharacterized protein</fullName>
    </submittedName>
</protein>
<reference evidence="2 3" key="1">
    <citation type="submission" date="2024-05" db="EMBL/GenBank/DDBJ databases">
        <title>Genome sequencing and assembly of Indian major carp, Cirrhinus mrigala (Hamilton, 1822).</title>
        <authorList>
            <person name="Mohindra V."/>
            <person name="Chowdhury L.M."/>
            <person name="Lal K."/>
            <person name="Jena J.K."/>
        </authorList>
    </citation>
    <scope>NUCLEOTIDE SEQUENCE [LARGE SCALE GENOMIC DNA]</scope>
    <source>
        <strain evidence="2">CM1030</strain>
        <tissue evidence="2">Blood</tissue>
    </source>
</reference>
<accession>A0ABD0NK29</accession>
<gene>
    <name evidence="2" type="ORF">M9458_045455</name>
</gene>
<feature type="non-terminal residue" evidence="2">
    <location>
        <position position="83"/>
    </location>
</feature>
<evidence type="ECO:0000256" key="1">
    <source>
        <dbReference type="SAM" id="MobiDB-lite"/>
    </source>
</evidence>
<evidence type="ECO:0000313" key="3">
    <source>
        <dbReference type="Proteomes" id="UP001529510"/>
    </source>
</evidence>
<organism evidence="2 3">
    <name type="scientific">Cirrhinus mrigala</name>
    <name type="common">Mrigala</name>
    <dbReference type="NCBI Taxonomy" id="683832"/>
    <lineage>
        <taxon>Eukaryota</taxon>
        <taxon>Metazoa</taxon>
        <taxon>Chordata</taxon>
        <taxon>Craniata</taxon>
        <taxon>Vertebrata</taxon>
        <taxon>Euteleostomi</taxon>
        <taxon>Actinopterygii</taxon>
        <taxon>Neopterygii</taxon>
        <taxon>Teleostei</taxon>
        <taxon>Ostariophysi</taxon>
        <taxon>Cypriniformes</taxon>
        <taxon>Cyprinidae</taxon>
        <taxon>Labeoninae</taxon>
        <taxon>Labeonini</taxon>
        <taxon>Cirrhinus</taxon>
    </lineage>
</organism>
<feature type="region of interest" description="Disordered" evidence="1">
    <location>
        <begin position="50"/>
        <end position="83"/>
    </location>
</feature>
<name>A0ABD0NK29_CIRMR</name>
<sequence length="83" mass="9162">ETGLFPVHARWGEEGTCAAMDESPDPRRLRARMPGRFTRQRKKPLPVIFAADPGGERVRPPDSAPYLDPSLLNTAPPSQKPVT</sequence>
<dbReference type="AlphaFoldDB" id="A0ABD0NK29"/>
<dbReference type="EMBL" id="JAMKFB020000022">
    <property type="protein sequence ID" value="KAL0161730.1"/>
    <property type="molecule type" value="Genomic_DNA"/>
</dbReference>
<comment type="caution">
    <text evidence="2">The sequence shown here is derived from an EMBL/GenBank/DDBJ whole genome shotgun (WGS) entry which is preliminary data.</text>
</comment>
<feature type="non-terminal residue" evidence="2">
    <location>
        <position position="1"/>
    </location>
</feature>